<feature type="transmembrane region" description="Helical" evidence="1">
    <location>
        <begin position="105"/>
        <end position="125"/>
    </location>
</feature>
<proteinExistence type="predicted"/>
<evidence type="ECO:0000313" key="2">
    <source>
        <dbReference type="EMBL" id="MET6997818.1"/>
    </source>
</evidence>
<dbReference type="Proteomes" id="UP001549749">
    <property type="component" value="Unassembled WGS sequence"/>
</dbReference>
<keyword evidence="1" id="KW-1133">Transmembrane helix</keyword>
<feature type="transmembrane region" description="Helical" evidence="1">
    <location>
        <begin position="47"/>
        <end position="63"/>
    </location>
</feature>
<keyword evidence="3" id="KW-1185">Reference proteome</keyword>
<dbReference type="RefSeq" id="WP_354660453.1">
    <property type="nucleotide sequence ID" value="NZ_JBEXAC010000001.1"/>
</dbReference>
<evidence type="ECO:0000313" key="3">
    <source>
        <dbReference type="Proteomes" id="UP001549749"/>
    </source>
</evidence>
<comment type="caution">
    <text evidence="2">The sequence shown here is derived from an EMBL/GenBank/DDBJ whole genome shotgun (WGS) entry which is preliminary data.</text>
</comment>
<organism evidence="2 3">
    <name type="scientific">Chitinophaga defluvii</name>
    <dbReference type="NCBI Taxonomy" id="3163343"/>
    <lineage>
        <taxon>Bacteria</taxon>
        <taxon>Pseudomonadati</taxon>
        <taxon>Bacteroidota</taxon>
        <taxon>Chitinophagia</taxon>
        <taxon>Chitinophagales</taxon>
        <taxon>Chitinophagaceae</taxon>
        <taxon>Chitinophaga</taxon>
    </lineage>
</organism>
<feature type="transmembrane region" description="Helical" evidence="1">
    <location>
        <begin position="145"/>
        <end position="172"/>
    </location>
</feature>
<keyword evidence="1" id="KW-0472">Membrane</keyword>
<feature type="transmembrane region" description="Helical" evidence="1">
    <location>
        <begin position="69"/>
        <end position="89"/>
    </location>
</feature>
<evidence type="ECO:0000256" key="1">
    <source>
        <dbReference type="SAM" id="Phobius"/>
    </source>
</evidence>
<reference evidence="2 3" key="1">
    <citation type="submission" date="2024-06" db="EMBL/GenBank/DDBJ databases">
        <title>Chitinophaga defluvii sp. nov., isolated from municipal sewage.</title>
        <authorList>
            <person name="Zhang L."/>
        </authorList>
    </citation>
    <scope>NUCLEOTIDE SEQUENCE [LARGE SCALE GENOMIC DNA]</scope>
    <source>
        <strain evidence="2 3">H8</strain>
    </source>
</reference>
<accession>A0ABV2T459</accession>
<protein>
    <submittedName>
        <fullName evidence="2">Uncharacterized protein</fullName>
    </submittedName>
</protein>
<keyword evidence="1" id="KW-0812">Transmembrane</keyword>
<feature type="transmembrane region" description="Helical" evidence="1">
    <location>
        <begin position="6"/>
        <end position="26"/>
    </location>
</feature>
<sequence>MEFAFITTALLLIAFGVLGIFDGVYLHLIKYRLYNHPESRMEHLTHTIRMIFFPPILYFLYMGNDNNSFIVGLVLVLADIIVLGLDAYLEGDSRKFMGGLPRWEYIIHLFVNGFHFAAVAVFLVIKVDLSGGHFDIRNNLSDLPGYSVMLFVAKNFIPGSIVFAALHVLGLFKSGAAWLNAINDRLLSRKTISEQVK</sequence>
<dbReference type="EMBL" id="JBEXAC010000001">
    <property type="protein sequence ID" value="MET6997818.1"/>
    <property type="molecule type" value="Genomic_DNA"/>
</dbReference>
<name>A0ABV2T459_9BACT</name>
<gene>
    <name evidence="2" type="ORF">ABR189_10580</name>
</gene>